<dbReference type="GO" id="GO:0046421">
    <property type="term" value="F:methylisocitrate lyase activity"/>
    <property type="evidence" value="ECO:0007669"/>
    <property type="project" value="UniProtKB-EC"/>
</dbReference>
<dbReference type="InterPro" id="IPR040442">
    <property type="entry name" value="Pyrv_kinase-like_dom_sf"/>
</dbReference>
<sequence length="403" mass="43479">MGCTPSGQTTPSEAITPPNGIEGVVNIARSDKSGSVLGTESPRFLSNVEPPFKPLIKPLEELVDVPRKPLKDTAAPQNRVRETETPTIETNPTTTVQIRAPLAYDASAPASTRLRHMIKNLDHILVCPGVYDGLSARIALSVGFEGMYMTGAGTNASRLGMADLGIAHLHDMKTNAEMIANLKPDGPPVIADMDTGYGGPMVIDRSLQQYHLAGVAGFHIEDQVMQKRCGHLQGKEVVDIDTYISRIRACVAAAKRLRSDIVIIARTDALQSRGYDECITRLRRARDEGADMGILEGFSSKAQARQAVKDLAPWPLCLNSVENGVSPLISVDEAQDMGFRVIIFSFASLAPAYTAIKNTFEWLKDFGVTGSAVSPKTIFNVCGLQDLMVIDERAGGNSFKKGV</sequence>
<dbReference type="EMBL" id="KZ613846">
    <property type="protein sequence ID" value="PMD57475.1"/>
    <property type="molecule type" value="Genomic_DNA"/>
</dbReference>
<dbReference type="Gene3D" id="3.20.20.60">
    <property type="entry name" value="Phosphoenolpyruvate-binding domains"/>
    <property type="match status" value="1"/>
</dbReference>
<dbReference type="PANTHER" id="PTHR42905:SF2">
    <property type="entry name" value="PHOSPHOENOLPYRUVATE CARBOXYLASE FAMILY PROTEIN"/>
    <property type="match status" value="1"/>
</dbReference>
<dbReference type="STRING" id="1095630.A0A2J6T363"/>
<dbReference type="Proteomes" id="UP000235371">
    <property type="component" value="Unassembled WGS sequence"/>
</dbReference>
<comment type="similarity">
    <text evidence="2">Belongs to the isocitrate lyase/PEP mutase superfamily.</text>
</comment>
<organism evidence="4 5">
    <name type="scientific">Hyaloscypha bicolor E</name>
    <dbReference type="NCBI Taxonomy" id="1095630"/>
    <lineage>
        <taxon>Eukaryota</taxon>
        <taxon>Fungi</taxon>
        <taxon>Dikarya</taxon>
        <taxon>Ascomycota</taxon>
        <taxon>Pezizomycotina</taxon>
        <taxon>Leotiomycetes</taxon>
        <taxon>Helotiales</taxon>
        <taxon>Hyaloscyphaceae</taxon>
        <taxon>Hyaloscypha</taxon>
        <taxon>Hyaloscypha bicolor</taxon>
    </lineage>
</organism>
<dbReference type="AlphaFoldDB" id="A0A2J6T363"/>
<dbReference type="InterPro" id="IPR015813">
    <property type="entry name" value="Pyrv/PenolPyrv_kinase-like_dom"/>
</dbReference>
<keyword evidence="5" id="KW-1185">Reference proteome</keyword>
<evidence type="ECO:0000256" key="3">
    <source>
        <dbReference type="SAM" id="MobiDB-lite"/>
    </source>
</evidence>
<accession>A0A2J6T363</accession>
<dbReference type="InterPro" id="IPR039556">
    <property type="entry name" value="ICL/PEPM"/>
</dbReference>
<dbReference type="SUPFAM" id="SSF51621">
    <property type="entry name" value="Phosphoenolpyruvate/pyruvate domain"/>
    <property type="match status" value="1"/>
</dbReference>
<proteinExistence type="inferred from homology"/>
<evidence type="ECO:0000256" key="1">
    <source>
        <dbReference type="ARBA" id="ARBA00001050"/>
    </source>
</evidence>
<name>A0A2J6T363_9HELO</name>
<evidence type="ECO:0000313" key="4">
    <source>
        <dbReference type="EMBL" id="PMD57475.1"/>
    </source>
</evidence>
<reference evidence="4 5" key="1">
    <citation type="submission" date="2016-04" db="EMBL/GenBank/DDBJ databases">
        <title>A degradative enzymes factory behind the ericoid mycorrhizal symbiosis.</title>
        <authorList>
            <consortium name="DOE Joint Genome Institute"/>
            <person name="Martino E."/>
            <person name="Morin E."/>
            <person name="Grelet G."/>
            <person name="Kuo A."/>
            <person name="Kohler A."/>
            <person name="Daghino S."/>
            <person name="Barry K."/>
            <person name="Choi C."/>
            <person name="Cichocki N."/>
            <person name="Clum A."/>
            <person name="Copeland A."/>
            <person name="Hainaut M."/>
            <person name="Haridas S."/>
            <person name="Labutti K."/>
            <person name="Lindquist E."/>
            <person name="Lipzen A."/>
            <person name="Khouja H.-R."/>
            <person name="Murat C."/>
            <person name="Ohm R."/>
            <person name="Olson A."/>
            <person name="Spatafora J."/>
            <person name="Veneault-Fourrey C."/>
            <person name="Henrissat B."/>
            <person name="Grigoriev I."/>
            <person name="Martin F."/>
            <person name="Perotto S."/>
        </authorList>
    </citation>
    <scope>NUCLEOTIDE SEQUENCE [LARGE SCALE GENOMIC DNA]</scope>
    <source>
        <strain evidence="4 5">E</strain>
    </source>
</reference>
<dbReference type="PANTHER" id="PTHR42905">
    <property type="entry name" value="PHOSPHOENOLPYRUVATE CARBOXYLASE"/>
    <property type="match status" value="1"/>
</dbReference>
<dbReference type="PROSITE" id="PS00161">
    <property type="entry name" value="ISOCITRATE_LYASE"/>
    <property type="match status" value="1"/>
</dbReference>
<gene>
    <name evidence="4" type="ORF">K444DRAFT_533635</name>
</gene>
<dbReference type="GeneID" id="36583247"/>
<dbReference type="InterPro" id="IPR018523">
    <property type="entry name" value="Isocitrate_lyase_ph_CS"/>
</dbReference>
<dbReference type="CDD" id="cd00377">
    <property type="entry name" value="ICL_PEPM"/>
    <property type="match status" value="1"/>
</dbReference>
<dbReference type="InParanoid" id="A0A2J6T363"/>
<protein>
    <submittedName>
        <fullName evidence="4">Phosphoenolpyruvate/pyruvate domain-containing protein</fullName>
    </submittedName>
</protein>
<feature type="region of interest" description="Disordered" evidence="3">
    <location>
        <begin position="1"/>
        <end position="20"/>
    </location>
</feature>
<dbReference type="RefSeq" id="XP_024734379.1">
    <property type="nucleotide sequence ID" value="XM_024875167.1"/>
</dbReference>
<dbReference type="FunFam" id="3.20.20.60:FF:000009">
    <property type="entry name" value="2-methylisocitrate lyase"/>
    <property type="match status" value="1"/>
</dbReference>
<feature type="compositionally biased region" description="Polar residues" evidence="3">
    <location>
        <begin position="1"/>
        <end position="13"/>
    </location>
</feature>
<keyword evidence="4" id="KW-0670">Pyruvate</keyword>
<evidence type="ECO:0000256" key="2">
    <source>
        <dbReference type="ARBA" id="ARBA00061405"/>
    </source>
</evidence>
<comment type="catalytic activity">
    <reaction evidence="1">
        <text>(2S,3R)-3-hydroxybutane-1,2,3-tricarboxylate = pyruvate + succinate</text>
        <dbReference type="Rhea" id="RHEA:16809"/>
        <dbReference type="ChEBI" id="CHEBI:15361"/>
        <dbReference type="ChEBI" id="CHEBI:30031"/>
        <dbReference type="ChEBI" id="CHEBI:57429"/>
        <dbReference type="EC" id="4.1.3.30"/>
    </reaction>
</comment>
<evidence type="ECO:0000313" key="5">
    <source>
        <dbReference type="Proteomes" id="UP000235371"/>
    </source>
</evidence>
<dbReference type="OrthoDB" id="1923844at2759"/>
<dbReference type="Pfam" id="PF13714">
    <property type="entry name" value="PEP_mutase"/>
    <property type="match status" value="1"/>
</dbReference>